<comment type="caution">
    <text evidence="2">The sequence shown here is derived from an EMBL/GenBank/DDBJ whole genome shotgun (WGS) entry which is preliminary data.</text>
</comment>
<name>A0A427XYX8_9TREE</name>
<dbReference type="OrthoDB" id="10509702at2759"/>
<keyword evidence="3" id="KW-1185">Reference proteome</keyword>
<gene>
    <name evidence="2" type="ORF">EHS25_005294</name>
</gene>
<feature type="compositionally biased region" description="Gly residues" evidence="1">
    <location>
        <begin position="1"/>
        <end position="10"/>
    </location>
</feature>
<accession>A0A427XYX8</accession>
<reference evidence="2 3" key="1">
    <citation type="submission" date="2018-11" db="EMBL/GenBank/DDBJ databases">
        <title>Genome sequence of Saitozyma podzolica DSM 27192.</title>
        <authorList>
            <person name="Aliyu H."/>
            <person name="Gorte O."/>
            <person name="Ochsenreither K."/>
        </authorList>
    </citation>
    <scope>NUCLEOTIDE SEQUENCE [LARGE SCALE GENOMIC DNA]</scope>
    <source>
        <strain evidence="2 3">DSM 27192</strain>
    </source>
</reference>
<evidence type="ECO:0000313" key="2">
    <source>
        <dbReference type="EMBL" id="RSH84049.1"/>
    </source>
</evidence>
<feature type="compositionally biased region" description="Basic and acidic residues" evidence="1">
    <location>
        <begin position="356"/>
        <end position="365"/>
    </location>
</feature>
<dbReference type="Proteomes" id="UP000279259">
    <property type="component" value="Unassembled WGS sequence"/>
</dbReference>
<feature type="region of interest" description="Disordered" evidence="1">
    <location>
        <begin position="302"/>
        <end position="365"/>
    </location>
</feature>
<feature type="compositionally biased region" description="Basic and acidic residues" evidence="1">
    <location>
        <begin position="55"/>
        <end position="67"/>
    </location>
</feature>
<dbReference type="AlphaFoldDB" id="A0A427XYX8"/>
<evidence type="ECO:0000313" key="3">
    <source>
        <dbReference type="Proteomes" id="UP000279259"/>
    </source>
</evidence>
<proteinExistence type="predicted"/>
<organism evidence="2 3">
    <name type="scientific">Saitozyma podzolica</name>
    <dbReference type="NCBI Taxonomy" id="1890683"/>
    <lineage>
        <taxon>Eukaryota</taxon>
        <taxon>Fungi</taxon>
        <taxon>Dikarya</taxon>
        <taxon>Basidiomycota</taxon>
        <taxon>Agaricomycotina</taxon>
        <taxon>Tremellomycetes</taxon>
        <taxon>Tremellales</taxon>
        <taxon>Trimorphomycetaceae</taxon>
        <taxon>Saitozyma</taxon>
    </lineage>
</organism>
<feature type="region of interest" description="Disordered" evidence="1">
    <location>
        <begin position="248"/>
        <end position="279"/>
    </location>
</feature>
<evidence type="ECO:0000256" key="1">
    <source>
        <dbReference type="SAM" id="MobiDB-lite"/>
    </source>
</evidence>
<feature type="region of interest" description="Disordered" evidence="1">
    <location>
        <begin position="1"/>
        <end position="137"/>
    </location>
</feature>
<feature type="compositionally biased region" description="Polar residues" evidence="1">
    <location>
        <begin position="256"/>
        <end position="279"/>
    </location>
</feature>
<dbReference type="EMBL" id="RSCD01000022">
    <property type="protein sequence ID" value="RSH84049.1"/>
    <property type="molecule type" value="Genomic_DNA"/>
</dbReference>
<sequence>MSAHSAGGGSPSVRQLIARYQSIDSSSSSPRPTVPSPRPAETRSPRHARRGFASQEHERAHKSENRPLLEAINDVFYGSDGSRTSGVAQMPPSPSYPDIIASSVSEEDISTGSQLSRDKNSPVQDRNIRKLPWQRHRRRQARPRFLLRAPRSHHYHFAPRVLPPLAAEVDLVDTPSDFAPFSQRSPPTPPRDESDLVSLSPPTHAVSPQELSFFPTRSSTPFPTHHSPPDHPVEDKYMAAARRAITLESRLPSPPLSTHSQPTRTLSSDSSILSPTADTSFPFLSDTSIPYVGVRRLKNLLRGPKRMAPPNTPSASPVRRFLQRRAEQESRPSDASYEDDRDDSAVSEVGRARPPGRLEMRDSPDSHHLAAWIAETSILTYSHVSFQTDFSPSPFPLHRKYSSSSFRERDISINSLPAPETLAELSIPRIRFREMDESFVASLERSLVLEMRTSEVGGRQGLPQALETLWEYGSESSPDDGGEGYESLGEEVLSQFPGWGPLDEFRIAMLRLAWK</sequence>
<feature type="region of interest" description="Disordered" evidence="1">
    <location>
        <begin position="176"/>
        <end position="209"/>
    </location>
</feature>
<protein>
    <submittedName>
        <fullName evidence="2">Uncharacterized protein</fullName>
    </submittedName>
</protein>